<feature type="transmembrane region" description="Helical" evidence="8">
    <location>
        <begin position="353"/>
        <end position="374"/>
    </location>
</feature>
<feature type="transmembrane region" description="Helical" evidence="8">
    <location>
        <begin position="178"/>
        <end position="200"/>
    </location>
</feature>
<evidence type="ECO:0000256" key="5">
    <source>
        <dbReference type="ARBA" id="ARBA00022847"/>
    </source>
</evidence>
<keyword evidence="6 8" id="KW-1133">Transmembrane helix</keyword>
<dbReference type="EMBL" id="LANU01000001">
    <property type="protein sequence ID" value="KJV65877.1"/>
    <property type="molecule type" value="Genomic_DNA"/>
</dbReference>
<dbReference type="InterPro" id="IPR005828">
    <property type="entry name" value="MFS_sugar_transport-like"/>
</dbReference>
<keyword evidence="3" id="KW-1003">Cell membrane</keyword>
<gene>
    <name evidence="10" type="ORF">EMUCRT_0058</name>
</gene>
<keyword evidence="4 8" id="KW-0812">Transmembrane</keyword>
<protein>
    <submittedName>
        <fullName evidence="10">Sugar (And other) transporter family protein</fullName>
    </submittedName>
</protein>
<dbReference type="InterPro" id="IPR036259">
    <property type="entry name" value="MFS_trans_sf"/>
</dbReference>
<feature type="transmembrane region" description="Helical" evidence="8">
    <location>
        <begin position="81"/>
        <end position="102"/>
    </location>
</feature>
<dbReference type="InterPro" id="IPR020846">
    <property type="entry name" value="MFS_dom"/>
</dbReference>
<dbReference type="PANTHER" id="PTHR43528:SF1">
    <property type="entry name" value="ALPHA-KETOGLUTARATE PERMEASE"/>
    <property type="match status" value="1"/>
</dbReference>
<sequence length="412" mass="45994">MSHSSSKKAIMSMLLCAFIECYDFLVYGNFGRIFSKMFFSQVNSESLSLILSFMTFGIAFFVRPFGSLVFGYIGDKYGRRISLFISAALLILSVGGIAFLPLVDSIGLLAPILLVLLRFLQGLSFGGEVGVIVLIAESVKKEQVPTVLSLHFAIAILGGAVGSFTFKLCYNLIPEAQFYSWGWRIPFIVGLMMSIFLPLLRHSIEESRQYLDYMSGKKVSRVPVLDIILHHKKICIMICSLIGSSNILFYMFFVVLNIQQQVSMAIYSLLILAVLVSGFISCLAFRVYKPESVSLVIHVLFFTCVIPVLCFLGFNSVISYFVLAIVLGLYATPILSMLVFLFPVNIRQTGFSVCYSIAVAVFGGATPIICLWLIEITRLDISPIFYLSFFMSLSLLNLLFLKKYKYGKVLCL</sequence>
<dbReference type="AlphaFoldDB" id="A0A0F3NDT2"/>
<dbReference type="PATRIC" id="fig|1359167.3.peg.56"/>
<evidence type="ECO:0000256" key="8">
    <source>
        <dbReference type="SAM" id="Phobius"/>
    </source>
</evidence>
<dbReference type="PROSITE" id="PS50850">
    <property type="entry name" value="MFS"/>
    <property type="match status" value="1"/>
</dbReference>
<feature type="domain" description="Major facilitator superfamily (MFS) profile" evidence="9">
    <location>
        <begin position="9"/>
        <end position="406"/>
    </location>
</feature>
<evidence type="ECO:0000313" key="11">
    <source>
        <dbReference type="Proteomes" id="UP000033546"/>
    </source>
</evidence>
<accession>A0A0F3NDT2</accession>
<feature type="transmembrane region" description="Helical" evidence="8">
    <location>
        <begin position="295"/>
        <end position="314"/>
    </location>
</feature>
<feature type="transmembrane region" description="Helical" evidence="8">
    <location>
        <begin position="264"/>
        <end position="288"/>
    </location>
</feature>
<feature type="transmembrane region" description="Helical" evidence="8">
    <location>
        <begin position="147"/>
        <end position="166"/>
    </location>
</feature>
<evidence type="ECO:0000256" key="6">
    <source>
        <dbReference type="ARBA" id="ARBA00022989"/>
    </source>
</evidence>
<feature type="transmembrane region" description="Helical" evidence="8">
    <location>
        <begin position="320"/>
        <end position="341"/>
    </location>
</feature>
<dbReference type="InterPro" id="IPR051084">
    <property type="entry name" value="H+-coupled_symporters"/>
</dbReference>
<dbReference type="Pfam" id="PF00083">
    <property type="entry name" value="Sugar_tr"/>
    <property type="match status" value="1"/>
</dbReference>
<dbReference type="Gene3D" id="1.20.1250.20">
    <property type="entry name" value="MFS general substrate transporter like domains"/>
    <property type="match status" value="1"/>
</dbReference>
<keyword evidence="7 8" id="KW-0472">Membrane</keyword>
<dbReference type="SUPFAM" id="SSF103473">
    <property type="entry name" value="MFS general substrate transporter"/>
    <property type="match status" value="1"/>
</dbReference>
<dbReference type="GO" id="GO:0015293">
    <property type="term" value="F:symporter activity"/>
    <property type="evidence" value="ECO:0007669"/>
    <property type="project" value="UniProtKB-KW"/>
</dbReference>
<organism evidence="10 11">
    <name type="scientific">Ehrlichia cf. muris str. EmCRT</name>
    <dbReference type="NCBI Taxonomy" id="1359167"/>
    <lineage>
        <taxon>Bacteria</taxon>
        <taxon>Pseudomonadati</taxon>
        <taxon>Pseudomonadota</taxon>
        <taxon>Alphaproteobacteria</taxon>
        <taxon>Rickettsiales</taxon>
        <taxon>Anaplasmataceae</taxon>
        <taxon>Ehrlichia</taxon>
    </lineage>
</organism>
<feature type="transmembrane region" description="Helical" evidence="8">
    <location>
        <begin position="12"/>
        <end position="30"/>
    </location>
</feature>
<feature type="transmembrane region" description="Helical" evidence="8">
    <location>
        <begin position="234"/>
        <end position="258"/>
    </location>
</feature>
<feature type="transmembrane region" description="Helical" evidence="8">
    <location>
        <begin position="380"/>
        <end position="400"/>
    </location>
</feature>
<proteinExistence type="predicted"/>
<reference evidence="10 11" key="1">
    <citation type="submission" date="2015-02" db="EMBL/GenBank/DDBJ databases">
        <title>Genome Sequencing of Rickettsiales.</title>
        <authorList>
            <person name="Daugherty S.C."/>
            <person name="Su Q."/>
            <person name="Abolude K."/>
            <person name="Beier-Sexton M."/>
            <person name="Carlyon J.A."/>
            <person name="Carter R."/>
            <person name="Day N.P."/>
            <person name="Dumler S.J."/>
            <person name="Dyachenko V."/>
            <person name="Godinez A."/>
            <person name="Kurtti T.J."/>
            <person name="Lichay M."/>
            <person name="Mullins K.E."/>
            <person name="Ott S."/>
            <person name="Pappas-Brown V."/>
            <person name="Paris D.H."/>
            <person name="Patel P."/>
            <person name="Richards A.L."/>
            <person name="Sadzewicz L."/>
            <person name="Sears K."/>
            <person name="Seidman D."/>
            <person name="Sengamalay N."/>
            <person name="Stenos J."/>
            <person name="Tallon L.J."/>
            <person name="Vincent G."/>
            <person name="Fraser C.M."/>
            <person name="Munderloh U."/>
            <person name="Dunning-Hotopp J.C."/>
        </authorList>
    </citation>
    <scope>NUCLEOTIDE SEQUENCE [LARGE SCALE GENOMIC DNA]</scope>
    <source>
        <strain evidence="10 11">EmCRT</strain>
    </source>
</reference>
<evidence type="ECO:0000256" key="7">
    <source>
        <dbReference type="ARBA" id="ARBA00023136"/>
    </source>
</evidence>
<evidence type="ECO:0000256" key="2">
    <source>
        <dbReference type="ARBA" id="ARBA00022448"/>
    </source>
</evidence>
<keyword evidence="2" id="KW-0813">Transport</keyword>
<comment type="caution">
    <text evidence="10">The sequence shown here is derived from an EMBL/GenBank/DDBJ whole genome shotgun (WGS) entry which is preliminary data.</text>
</comment>
<evidence type="ECO:0000256" key="3">
    <source>
        <dbReference type="ARBA" id="ARBA00022475"/>
    </source>
</evidence>
<feature type="transmembrane region" description="Helical" evidence="8">
    <location>
        <begin position="108"/>
        <end position="135"/>
    </location>
</feature>
<dbReference type="Proteomes" id="UP000033546">
    <property type="component" value="Unassembled WGS sequence"/>
</dbReference>
<feature type="transmembrane region" description="Helical" evidence="8">
    <location>
        <begin position="50"/>
        <end position="74"/>
    </location>
</feature>
<keyword evidence="5" id="KW-0769">Symport</keyword>
<dbReference type="RefSeq" id="WP_045804646.1">
    <property type="nucleotide sequence ID" value="NZ_LANU01000001.1"/>
</dbReference>
<dbReference type="PANTHER" id="PTHR43528">
    <property type="entry name" value="ALPHA-KETOGLUTARATE PERMEASE"/>
    <property type="match status" value="1"/>
</dbReference>
<name>A0A0F3NDT2_9RICK</name>
<evidence type="ECO:0000313" key="10">
    <source>
        <dbReference type="EMBL" id="KJV65877.1"/>
    </source>
</evidence>
<evidence type="ECO:0000256" key="4">
    <source>
        <dbReference type="ARBA" id="ARBA00022692"/>
    </source>
</evidence>
<comment type="subcellular location">
    <subcellularLocation>
        <location evidence="1">Cell membrane</location>
        <topology evidence="1">Multi-pass membrane protein</topology>
    </subcellularLocation>
</comment>
<evidence type="ECO:0000259" key="9">
    <source>
        <dbReference type="PROSITE" id="PS50850"/>
    </source>
</evidence>
<evidence type="ECO:0000256" key="1">
    <source>
        <dbReference type="ARBA" id="ARBA00004651"/>
    </source>
</evidence>
<dbReference type="GO" id="GO:0005886">
    <property type="term" value="C:plasma membrane"/>
    <property type="evidence" value="ECO:0007669"/>
    <property type="project" value="UniProtKB-SubCell"/>
</dbReference>